<dbReference type="GO" id="GO:0019941">
    <property type="term" value="P:modification-dependent protein catabolic process"/>
    <property type="evidence" value="ECO:0007669"/>
    <property type="project" value="UniProtKB-UniRule"/>
</dbReference>
<feature type="binding site" evidence="7">
    <location>
        <position position="68"/>
    </location>
    <ligand>
        <name>Mg(2+)</name>
        <dbReference type="ChEBI" id="CHEBI:18420"/>
    </ligand>
</feature>
<name>A0A2X4ED28_MICLC</name>
<gene>
    <name evidence="7 9" type="primary">pafA</name>
    <name evidence="9" type="ORF">NCTC2665_02212</name>
</gene>
<feature type="binding site" evidence="7">
    <location>
        <position position="60"/>
    </location>
    <ligand>
        <name>Mg(2+)</name>
        <dbReference type="ChEBI" id="CHEBI:18420"/>
    </ligand>
</feature>
<dbReference type="UniPathway" id="UPA00998"/>
<evidence type="ECO:0000256" key="8">
    <source>
        <dbReference type="NCBIfam" id="TIGR03686"/>
    </source>
</evidence>
<dbReference type="RefSeq" id="WP_010078661.1">
    <property type="nucleotide sequence ID" value="NC_012803.1"/>
</dbReference>
<evidence type="ECO:0000256" key="5">
    <source>
        <dbReference type="ARBA" id="ARBA00022840"/>
    </source>
</evidence>
<dbReference type="GO" id="GO:0005524">
    <property type="term" value="F:ATP binding"/>
    <property type="evidence" value="ECO:0007669"/>
    <property type="project" value="UniProtKB-UniRule"/>
</dbReference>
<organism evidence="9 10">
    <name type="scientific">Micrococcus luteus (strain ATCC 4698 / DSM 20030 / JCM 1464 / CCM 169 / CCUG 5858 / IAM 1056 / NBRC 3333 / NCIMB 9278 / NCTC 2665 / VKM Ac-2230)</name>
    <name type="common">Micrococcus lysodeikticus</name>
    <dbReference type="NCBI Taxonomy" id="465515"/>
    <lineage>
        <taxon>Bacteria</taxon>
        <taxon>Bacillati</taxon>
        <taxon>Actinomycetota</taxon>
        <taxon>Actinomycetes</taxon>
        <taxon>Micrococcales</taxon>
        <taxon>Micrococcaceae</taxon>
        <taxon>Micrococcus</taxon>
    </lineage>
</organism>
<dbReference type="GO" id="GO:0070490">
    <property type="term" value="P:protein pupylation"/>
    <property type="evidence" value="ECO:0007669"/>
    <property type="project" value="UniProtKB-UniRule"/>
</dbReference>
<dbReference type="InterPro" id="IPR022279">
    <property type="entry name" value="Pup_ligase"/>
</dbReference>
<dbReference type="SMR" id="A0A2X4ED28"/>
<dbReference type="InterPro" id="IPR004347">
    <property type="entry name" value="Pup_ligase/deamidase"/>
</dbReference>
<dbReference type="NCBIfam" id="TIGR03686">
    <property type="entry name" value="pupylate_PafA"/>
    <property type="match status" value="1"/>
</dbReference>
<feature type="binding site" evidence="7">
    <location>
        <position position="14"/>
    </location>
    <ligand>
        <name>Mg(2+)</name>
        <dbReference type="ChEBI" id="CHEBI:18420"/>
    </ligand>
</feature>
<dbReference type="Pfam" id="PF03136">
    <property type="entry name" value="Pup_ligase"/>
    <property type="match status" value="1"/>
</dbReference>
<reference evidence="9 10" key="1">
    <citation type="submission" date="2018-06" db="EMBL/GenBank/DDBJ databases">
        <authorList>
            <consortium name="Pathogen Informatics"/>
            <person name="Doyle S."/>
        </authorList>
    </citation>
    <scope>NUCLEOTIDE SEQUENCE [LARGE SCALE GENOMIC DNA]</scope>
    <source>
        <strain evidence="9 10">NCTC2665</strain>
    </source>
</reference>
<feature type="binding site" evidence="7">
    <location>
        <position position="58"/>
    </location>
    <ligand>
        <name>ATP</name>
        <dbReference type="ChEBI" id="CHEBI:30616"/>
    </ligand>
</feature>
<sequence length="464" mass="51898">MTDADRARRIFGLETEYGVQHWNPEGRPLSPEEVVRYLFRPVVEWGRSSNVFVANGSRLYLDVGSHPEYATAECSTLDELIASDGAGDLLLHDLVVQAEERMAADGVGGRIHLYRNNADSSGSSYGSHENYLLRRRTEYRRLTEALVPFLVSRQILVGAGRVVPAGTWPEGEGPAHFAFSQRADFVQDGVSSSTTRSRPIINTRDEPHADASEYRRLHVIVGDTNLSEHTHLLRFGATDLLLRMIEAGFPLGDRVVAHPTRAVRQISHDLTGTARIALREGEASALELQEHYLERARAFVAAEGAHHDRVGEILTLWGEVLDAVRTGDRSRIEDRIDWAIKLRLLEDYRARHDLGWDAPRLAQLDLAFHDIDPDRGLFRLLLRRGAVARLLPEDAARSAVETAPPTTRARVRADFVARARERGLDYAVDWTTLKLTDHPLHAIVTKDPFDTSSAAVDRLFGRIA</sequence>
<keyword evidence="4 7" id="KW-0833">Ubl conjugation pathway</keyword>
<dbReference type="KEGG" id="mlu:Mlut_11920"/>
<dbReference type="EC" id="6.3.1.19" evidence="7 8"/>
<keyword evidence="2 7" id="KW-0479">Metal-binding</keyword>
<dbReference type="AlphaFoldDB" id="A0A2X4ED28"/>
<evidence type="ECO:0000256" key="3">
    <source>
        <dbReference type="ARBA" id="ARBA00022741"/>
    </source>
</evidence>
<dbReference type="UniPathway" id="UPA00997"/>
<dbReference type="GO" id="GO:0000287">
    <property type="term" value="F:magnesium ion binding"/>
    <property type="evidence" value="ECO:0007669"/>
    <property type="project" value="UniProtKB-UniRule"/>
</dbReference>
<keyword evidence="3 7" id="KW-0547">Nucleotide-binding</keyword>
<keyword evidence="5 7" id="KW-0067">ATP-binding</keyword>
<dbReference type="GeneID" id="93345349"/>
<evidence type="ECO:0000256" key="2">
    <source>
        <dbReference type="ARBA" id="ARBA00022723"/>
    </source>
</evidence>
<comment type="miscellaneous">
    <text evidence="7">The reaction mechanism probably proceeds via the activation of Pup by phosphorylation of its C-terminal glutamate, which is then subject to nucleophilic attack by the substrate lysine, resulting in an isopeptide bond and the release of phosphate as a good leaving group.</text>
</comment>
<proteinExistence type="inferred from homology"/>
<dbReference type="GO" id="GO:0019787">
    <property type="term" value="F:ubiquitin-like protein transferase activity"/>
    <property type="evidence" value="ECO:0007669"/>
    <property type="project" value="UniProtKB-UniRule"/>
</dbReference>
<accession>A0A2X4ED28</accession>
<dbReference type="GO" id="GO:0016879">
    <property type="term" value="F:ligase activity, forming carbon-nitrogen bonds"/>
    <property type="evidence" value="ECO:0007669"/>
    <property type="project" value="UniProtKB-UniRule"/>
</dbReference>
<comment type="similarity">
    <text evidence="7">Belongs to the Pup ligase/Pup deamidase family. Pup-conjugating enzyme subfamily.</text>
</comment>
<dbReference type="HAMAP" id="MF_02111">
    <property type="entry name" value="Pup_ligase"/>
    <property type="match status" value="1"/>
</dbReference>
<keyword evidence="1 7" id="KW-0436">Ligase</keyword>
<dbReference type="PANTHER" id="PTHR42307">
    <property type="entry name" value="PUP DEAMIDASE/DEPUPYLASE"/>
    <property type="match status" value="1"/>
</dbReference>
<comment type="function">
    <text evidence="7">Catalyzes the covalent attachment of the prokaryotic ubiquitin-like protein modifier Pup to the proteasomal substrate proteins, thereby targeting them for proteasomal degradation. This tagging system is termed pupylation. The ligation reaction involves the side-chain carboxylate of the C-terminal glutamate of Pup and the side-chain amino group of a substrate lysine.</text>
</comment>
<dbReference type="Proteomes" id="UP000248985">
    <property type="component" value="Chromosome 1"/>
</dbReference>
<evidence type="ECO:0000256" key="6">
    <source>
        <dbReference type="ARBA" id="ARBA00022842"/>
    </source>
</evidence>
<evidence type="ECO:0000256" key="1">
    <source>
        <dbReference type="ARBA" id="ARBA00022598"/>
    </source>
</evidence>
<dbReference type="PANTHER" id="PTHR42307:SF3">
    <property type="entry name" value="PUP--PROTEIN LIGASE"/>
    <property type="match status" value="1"/>
</dbReference>
<evidence type="ECO:0000256" key="7">
    <source>
        <dbReference type="HAMAP-Rule" id="MF_02111"/>
    </source>
</evidence>
<dbReference type="GO" id="GO:0010498">
    <property type="term" value="P:proteasomal protein catabolic process"/>
    <property type="evidence" value="ECO:0007669"/>
    <property type="project" value="UniProtKB-UniRule"/>
</dbReference>
<evidence type="ECO:0000256" key="4">
    <source>
        <dbReference type="ARBA" id="ARBA00022786"/>
    </source>
</evidence>
<protein>
    <recommendedName>
        <fullName evidence="7 8">Pup--protein ligase</fullName>
        <ecNumber evidence="7 8">6.3.1.19</ecNumber>
    </recommendedName>
    <alternativeName>
        <fullName evidence="7">Proteasome accessory factor A</fullName>
    </alternativeName>
    <alternativeName>
        <fullName evidence="7">Pup-conjugating enzyme</fullName>
    </alternativeName>
</protein>
<feature type="active site" description="Proton acceptor" evidence="7">
    <location>
        <position position="62"/>
    </location>
</feature>
<feature type="binding site" evidence="7">
    <location>
        <position position="71"/>
    </location>
    <ligand>
        <name>ATP</name>
        <dbReference type="ChEBI" id="CHEBI:30616"/>
    </ligand>
</feature>
<feature type="binding site" evidence="7">
    <location>
        <position position="430"/>
    </location>
    <ligand>
        <name>ATP</name>
        <dbReference type="ChEBI" id="CHEBI:30616"/>
    </ligand>
</feature>
<comment type="pathway">
    <text evidence="7">Protein degradation; proteasomal Pup-dependent pathway.</text>
</comment>
<dbReference type="EMBL" id="LS483396">
    <property type="protein sequence ID" value="SQG49654.1"/>
    <property type="molecule type" value="Genomic_DNA"/>
</dbReference>
<comment type="catalytic activity">
    <reaction evidence="7">
        <text>ATP + [prokaryotic ubiquitin-like protein]-L-glutamate + [protein]-L-lysine = ADP + phosphate + N(6)-([prokaryotic ubiquitin-like protein]-gamma-L-glutamyl)-[protein]-L-lysine.</text>
        <dbReference type="EC" id="6.3.1.19"/>
    </reaction>
</comment>
<evidence type="ECO:0000313" key="10">
    <source>
        <dbReference type="Proteomes" id="UP000248985"/>
    </source>
</evidence>
<keyword evidence="6 7" id="KW-0460">Magnesium</keyword>
<evidence type="ECO:0000313" key="9">
    <source>
        <dbReference type="EMBL" id="SQG49654.1"/>
    </source>
</evidence>
<comment type="pathway">
    <text evidence="7">Protein modification; protein pupylation.</text>
</comment>